<gene>
    <name evidence="1" type="ORF">QBC33DRAFT_529094</name>
</gene>
<dbReference type="Proteomes" id="UP001244011">
    <property type="component" value="Unassembled WGS sequence"/>
</dbReference>
<name>A0AAJ0FPX9_9PEZI</name>
<dbReference type="EMBL" id="MU839000">
    <property type="protein sequence ID" value="KAK1770728.1"/>
    <property type="molecule type" value="Genomic_DNA"/>
</dbReference>
<sequence length="150" mass="16121">MDASLLPLPSTWTWTVSLIAPSILAQQPPSPQFVPSLAHLHLLQSPVSTDRGSLTAPPRFPPRPSFCPFFPLEEANCIVPLSRLSVWCIPGRAKPTIPAPIVPVYGSLGRSEGIAAPRTQLRGSLPRVATLSQPATGASFDHSPKPFRTE</sequence>
<evidence type="ECO:0000313" key="2">
    <source>
        <dbReference type="Proteomes" id="UP001244011"/>
    </source>
</evidence>
<organism evidence="1 2">
    <name type="scientific">Phialemonium atrogriseum</name>
    <dbReference type="NCBI Taxonomy" id="1093897"/>
    <lineage>
        <taxon>Eukaryota</taxon>
        <taxon>Fungi</taxon>
        <taxon>Dikarya</taxon>
        <taxon>Ascomycota</taxon>
        <taxon>Pezizomycotina</taxon>
        <taxon>Sordariomycetes</taxon>
        <taxon>Sordariomycetidae</taxon>
        <taxon>Cephalothecales</taxon>
        <taxon>Cephalothecaceae</taxon>
        <taxon>Phialemonium</taxon>
    </lineage>
</organism>
<comment type="caution">
    <text evidence="1">The sequence shown here is derived from an EMBL/GenBank/DDBJ whole genome shotgun (WGS) entry which is preliminary data.</text>
</comment>
<reference evidence="1" key="1">
    <citation type="submission" date="2023-06" db="EMBL/GenBank/DDBJ databases">
        <title>Genome-scale phylogeny and comparative genomics of the fungal order Sordariales.</title>
        <authorList>
            <consortium name="Lawrence Berkeley National Laboratory"/>
            <person name="Hensen N."/>
            <person name="Bonometti L."/>
            <person name="Westerberg I."/>
            <person name="Brannstrom I.O."/>
            <person name="Guillou S."/>
            <person name="Cros-Aarteil S."/>
            <person name="Calhoun S."/>
            <person name="Haridas S."/>
            <person name="Kuo A."/>
            <person name="Mondo S."/>
            <person name="Pangilinan J."/>
            <person name="Riley R."/>
            <person name="Labutti K."/>
            <person name="Andreopoulos B."/>
            <person name="Lipzen A."/>
            <person name="Chen C."/>
            <person name="Yanf M."/>
            <person name="Daum C."/>
            <person name="Ng V."/>
            <person name="Clum A."/>
            <person name="Steindorff A."/>
            <person name="Ohm R."/>
            <person name="Martin F."/>
            <person name="Silar P."/>
            <person name="Natvig D."/>
            <person name="Lalanne C."/>
            <person name="Gautier V."/>
            <person name="Ament-Velasquez S.L."/>
            <person name="Kruys A."/>
            <person name="Hutchinson M.I."/>
            <person name="Powell A.J."/>
            <person name="Barry K."/>
            <person name="Miller A.N."/>
            <person name="Grigoriev I.V."/>
            <person name="Debuchy R."/>
            <person name="Gladieux P."/>
            <person name="Thoren M.H."/>
            <person name="Johannesson H."/>
        </authorList>
    </citation>
    <scope>NUCLEOTIDE SEQUENCE</scope>
    <source>
        <strain evidence="1">8032-3</strain>
    </source>
</reference>
<accession>A0AAJ0FPX9</accession>
<dbReference type="RefSeq" id="XP_060286941.1">
    <property type="nucleotide sequence ID" value="XM_060427114.1"/>
</dbReference>
<keyword evidence="2" id="KW-1185">Reference proteome</keyword>
<evidence type="ECO:0000313" key="1">
    <source>
        <dbReference type="EMBL" id="KAK1770728.1"/>
    </source>
</evidence>
<protein>
    <submittedName>
        <fullName evidence="1">Uncharacterized protein</fullName>
    </submittedName>
</protein>
<dbReference type="GeneID" id="85310301"/>
<proteinExistence type="predicted"/>
<dbReference type="AlphaFoldDB" id="A0AAJ0FPX9"/>